<dbReference type="Proteomes" id="UP000287447">
    <property type="component" value="Unassembled WGS sequence"/>
</dbReference>
<comment type="function">
    <text evidence="1">Broad specificity carboxypetidase that releases amino acids sequentially from the C-terminus, including neutral, aromatic, polar and basic residues.</text>
</comment>
<evidence type="ECO:0000256" key="1">
    <source>
        <dbReference type="PIRNR" id="PIRNR006615"/>
    </source>
</evidence>
<dbReference type="AlphaFoldDB" id="A0A437QLF5"/>
<keyword evidence="1" id="KW-0378">Hydrolase</keyword>
<keyword evidence="5" id="KW-1185">Reference proteome</keyword>
<dbReference type="SUPFAM" id="SSF55486">
    <property type="entry name" value="Metalloproteases ('zincins'), catalytic domain"/>
    <property type="match status" value="1"/>
</dbReference>
<evidence type="ECO:0000313" key="5">
    <source>
        <dbReference type="Proteomes" id="UP000287447"/>
    </source>
</evidence>
<dbReference type="PANTHER" id="PTHR34217">
    <property type="entry name" value="METAL-DEPENDENT CARBOXYPEPTIDASE"/>
    <property type="match status" value="1"/>
</dbReference>
<feature type="active site" description="Proton donor/acceptor" evidence="3">
    <location>
        <position position="263"/>
    </location>
</feature>
<accession>A0A437QLF5</accession>
<gene>
    <name evidence="4" type="ORF">EOI86_19710</name>
</gene>
<dbReference type="GO" id="GO:0046872">
    <property type="term" value="F:metal ion binding"/>
    <property type="evidence" value="ECO:0007669"/>
    <property type="project" value="UniProtKB-KW"/>
</dbReference>
<feature type="binding site" evidence="2">
    <location>
        <position position="262"/>
    </location>
    <ligand>
        <name>Zn(2+)</name>
        <dbReference type="ChEBI" id="CHEBI:29105"/>
        <note>catalytic</note>
    </ligand>
</feature>
<dbReference type="CDD" id="cd06460">
    <property type="entry name" value="M32_Taq"/>
    <property type="match status" value="1"/>
</dbReference>
<name>A0A437QLF5_9PROT</name>
<feature type="binding site" evidence="2">
    <location>
        <position position="266"/>
    </location>
    <ligand>
        <name>Zn(2+)</name>
        <dbReference type="ChEBI" id="CHEBI:29105"/>
        <note>catalytic</note>
    </ligand>
</feature>
<dbReference type="PRINTS" id="PR00998">
    <property type="entry name" value="CRBOXYPTASET"/>
</dbReference>
<keyword evidence="1" id="KW-0645">Protease</keyword>
<comment type="catalytic activity">
    <reaction evidence="1">
        <text>Release of a C-terminal amino acid with broad specificity, except for -Pro.</text>
        <dbReference type="EC" id="3.4.17.19"/>
    </reaction>
</comment>
<dbReference type="Gene3D" id="1.10.1370.30">
    <property type="match status" value="1"/>
</dbReference>
<dbReference type="Pfam" id="PF02074">
    <property type="entry name" value="Peptidase_M32"/>
    <property type="match status" value="1"/>
</dbReference>
<dbReference type="PANTHER" id="PTHR34217:SF1">
    <property type="entry name" value="CARBOXYPEPTIDASE 1"/>
    <property type="match status" value="1"/>
</dbReference>
<dbReference type="GO" id="GO:0006508">
    <property type="term" value="P:proteolysis"/>
    <property type="evidence" value="ECO:0007669"/>
    <property type="project" value="UniProtKB-UniRule"/>
</dbReference>
<dbReference type="PIRSF" id="PIRSF006615">
    <property type="entry name" value="Zn_crbxpep_Taq"/>
    <property type="match status" value="1"/>
</dbReference>
<dbReference type="GO" id="GO:0004181">
    <property type="term" value="F:metallocarboxypeptidase activity"/>
    <property type="evidence" value="ECO:0007669"/>
    <property type="project" value="UniProtKB-UniRule"/>
</dbReference>
<organism evidence="4 5">
    <name type="scientific">Hwanghaeella grinnelliae</name>
    <dbReference type="NCBI Taxonomy" id="2500179"/>
    <lineage>
        <taxon>Bacteria</taxon>
        <taxon>Pseudomonadati</taxon>
        <taxon>Pseudomonadota</taxon>
        <taxon>Alphaproteobacteria</taxon>
        <taxon>Rhodospirillales</taxon>
        <taxon>Rhodospirillaceae</taxon>
        <taxon>Hwanghaeella</taxon>
    </lineage>
</organism>
<proteinExistence type="inferred from homology"/>
<evidence type="ECO:0000313" key="4">
    <source>
        <dbReference type="EMBL" id="RVU35289.1"/>
    </source>
</evidence>
<sequence length="494" mass="54606">MDAYRDLETHFKKLNTLGDALSVLHWDASVMMPVGGSLARSDQLATLRGISHELLTDPKVGDLIGTAENADLDPWQAANLHEIRRSYLRASAVPQKLVEALSQATSACEHSWRTAKQDADFARVQPLLQKVLDLTLEEGGILGETLDMSLYDALIDTYEPGASASAIGQIFEDYAAFLPSFLDDVLEKQKRAGEKPIPEGPFAIDKQEALARHLAETVGFDFSAGRMDVSAHPFSTGYAGDRRITVSYNPDDPILALMAALHETGHSLYEQNLPTEWSGQPVGQARGMAIHESQSLLIEMQACRTPEFVSFLAPLFREAFGEQDAFRDENLLRLYHWVEPGFIRVMADEVTYPAHVILRFRLEQALLSGDLPLADLPYAWNEGMQGLLGITPPNDRLGCLQDIHWYAGSFGYFPTYTLGAMTAAQLFAAATEAEPDILPGLAKGDFSILRDWLKRNVHGLASSVSSDEIVAHATGRRLEPKAFESHLKQRYLPK</sequence>
<dbReference type="EMBL" id="SADE01000003">
    <property type="protein sequence ID" value="RVU35289.1"/>
    <property type="molecule type" value="Genomic_DNA"/>
</dbReference>
<dbReference type="InterPro" id="IPR001333">
    <property type="entry name" value="Peptidase_M32_Taq"/>
</dbReference>
<dbReference type="PROSITE" id="PS52034">
    <property type="entry name" value="PEPTIDASE_M32"/>
    <property type="match status" value="1"/>
</dbReference>
<protein>
    <recommendedName>
        <fullName evidence="1">Metal-dependent carboxypeptidase</fullName>
        <ecNumber evidence="1">3.4.17.19</ecNumber>
    </recommendedName>
</protein>
<feature type="binding site" evidence="2">
    <location>
        <position position="292"/>
    </location>
    <ligand>
        <name>Zn(2+)</name>
        <dbReference type="ChEBI" id="CHEBI:29105"/>
        <note>catalytic</note>
    </ligand>
</feature>
<dbReference type="EC" id="3.4.17.19" evidence="1"/>
<comment type="similarity">
    <text evidence="1">Belongs to the peptidase M32 family.</text>
</comment>
<evidence type="ECO:0000256" key="2">
    <source>
        <dbReference type="PIRSR" id="PIRSR006615-1"/>
    </source>
</evidence>
<keyword evidence="1" id="KW-0482">Metalloprotease</keyword>
<comment type="cofactor">
    <cofactor evidence="2">
        <name>Zn(2+)</name>
        <dbReference type="ChEBI" id="CHEBI:29105"/>
    </cofactor>
    <text evidence="2">Binds 1 zinc ion per subunit.</text>
</comment>
<dbReference type="OrthoDB" id="9772308at2"/>
<evidence type="ECO:0000256" key="3">
    <source>
        <dbReference type="PIRSR" id="PIRSR006615-2"/>
    </source>
</evidence>
<reference evidence="5" key="1">
    <citation type="submission" date="2019-01" db="EMBL/GenBank/DDBJ databases">
        <title>Gri0909 isolated from a small marine red alga.</title>
        <authorList>
            <person name="Kim J."/>
            <person name="Jeong S.E."/>
            <person name="Jeon C.O."/>
        </authorList>
    </citation>
    <scope>NUCLEOTIDE SEQUENCE [LARGE SCALE GENOMIC DNA]</scope>
    <source>
        <strain evidence="5">Gri0909</strain>
    </source>
</reference>
<comment type="caution">
    <text evidence="4">The sequence shown here is derived from an EMBL/GenBank/DDBJ whole genome shotgun (WGS) entry which is preliminary data.</text>
</comment>
<keyword evidence="1 2" id="KW-0479">Metal-binding</keyword>
<keyword evidence="1 4" id="KW-0121">Carboxypeptidase</keyword>
<keyword evidence="2" id="KW-0862">Zinc</keyword>